<name>U5ECC7_NOCAS</name>
<dbReference type="EMBL" id="BAFO02000013">
    <property type="protein sequence ID" value="GAD82819.1"/>
    <property type="molecule type" value="Genomic_DNA"/>
</dbReference>
<proteinExistence type="predicted"/>
<accession>U5ECC7</accession>
<reference evidence="2 3" key="1">
    <citation type="journal article" date="2014" name="BMC Genomics">
        <title>Genome based analysis of type-I polyketide synthase and nonribosomal peptide synthetase gene clusters in seven strains of five representative Nocardia species.</title>
        <authorList>
            <person name="Komaki H."/>
            <person name="Ichikawa N."/>
            <person name="Hosoyama A."/>
            <person name="Takahashi-Nakaguchi A."/>
            <person name="Matsuzawa T."/>
            <person name="Suzuki K."/>
            <person name="Fujita N."/>
            <person name="Gonoi T."/>
        </authorList>
    </citation>
    <scope>NUCLEOTIDE SEQUENCE [LARGE SCALE GENOMIC DNA]</scope>
    <source>
        <strain evidence="2 3">NBRC 15531</strain>
    </source>
</reference>
<dbReference type="AlphaFoldDB" id="U5ECC7"/>
<sequence>MDLRCQPRVTPECCTDDAPTNIGARFTRKQDETFRLDKTPEPVQSLDHQRDATSRPKLEERA</sequence>
<evidence type="ECO:0000256" key="1">
    <source>
        <dbReference type="SAM" id="MobiDB-lite"/>
    </source>
</evidence>
<feature type="compositionally biased region" description="Basic and acidic residues" evidence="1">
    <location>
        <begin position="28"/>
        <end position="40"/>
    </location>
</feature>
<gene>
    <name evidence="2" type="ORF">NCAST_13_00940</name>
</gene>
<feature type="compositionally biased region" description="Basic and acidic residues" evidence="1">
    <location>
        <begin position="47"/>
        <end position="62"/>
    </location>
</feature>
<dbReference type="Proteomes" id="UP000017048">
    <property type="component" value="Unassembled WGS sequence"/>
</dbReference>
<evidence type="ECO:0000313" key="2">
    <source>
        <dbReference type="EMBL" id="GAD82819.1"/>
    </source>
</evidence>
<evidence type="ECO:0000313" key="3">
    <source>
        <dbReference type="Proteomes" id="UP000017048"/>
    </source>
</evidence>
<keyword evidence="3" id="KW-1185">Reference proteome</keyword>
<comment type="caution">
    <text evidence="2">The sequence shown here is derived from an EMBL/GenBank/DDBJ whole genome shotgun (WGS) entry which is preliminary data.</text>
</comment>
<feature type="region of interest" description="Disordered" evidence="1">
    <location>
        <begin position="25"/>
        <end position="62"/>
    </location>
</feature>
<organism evidence="2 3">
    <name type="scientific">Nocardia asteroides NBRC 15531</name>
    <dbReference type="NCBI Taxonomy" id="1110697"/>
    <lineage>
        <taxon>Bacteria</taxon>
        <taxon>Bacillati</taxon>
        <taxon>Actinomycetota</taxon>
        <taxon>Actinomycetes</taxon>
        <taxon>Mycobacteriales</taxon>
        <taxon>Nocardiaceae</taxon>
        <taxon>Nocardia</taxon>
    </lineage>
</organism>
<protein>
    <submittedName>
        <fullName evidence="2">Uncharacterized protein</fullName>
    </submittedName>
</protein>